<evidence type="ECO:0000313" key="2">
    <source>
        <dbReference type="Proteomes" id="UP000299102"/>
    </source>
</evidence>
<proteinExistence type="predicted"/>
<accession>A0A4C1XSA5</accession>
<dbReference type="EMBL" id="BGZK01000928">
    <property type="protein sequence ID" value="GBP65424.1"/>
    <property type="molecule type" value="Genomic_DNA"/>
</dbReference>
<protein>
    <submittedName>
        <fullName evidence="1">Uncharacterized protein</fullName>
    </submittedName>
</protein>
<keyword evidence="2" id="KW-1185">Reference proteome</keyword>
<sequence length="212" mass="23531">MNIQPEKRIYIQCGFAIHADNVRGGRARPRQAHGCRAKWRRDICLRFTGNGYGYTRVVNHRYGTRFVLGHRYSIGCTVRPLPAGIHMTSKSARPGSVLFYEGVSLFILFVRQKRHGKKAGTAVILVCGDYWRTKSLTIDNIGWPAAARARGPPPGALIDPRSEPAPPVALPCIDTTHSLLGPISCIVMIHFDIPTSPCESVHIFRVTGIRHP</sequence>
<comment type="caution">
    <text evidence="1">The sequence shown here is derived from an EMBL/GenBank/DDBJ whole genome shotgun (WGS) entry which is preliminary data.</text>
</comment>
<reference evidence="1 2" key="1">
    <citation type="journal article" date="2019" name="Commun. Biol.">
        <title>The bagworm genome reveals a unique fibroin gene that provides high tensile strength.</title>
        <authorList>
            <person name="Kono N."/>
            <person name="Nakamura H."/>
            <person name="Ohtoshi R."/>
            <person name="Tomita M."/>
            <person name="Numata K."/>
            <person name="Arakawa K."/>
        </authorList>
    </citation>
    <scope>NUCLEOTIDE SEQUENCE [LARGE SCALE GENOMIC DNA]</scope>
</reference>
<name>A0A4C1XSA5_EUMVA</name>
<organism evidence="1 2">
    <name type="scientific">Eumeta variegata</name>
    <name type="common">Bagworm moth</name>
    <name type="synonym">Eumeta japonica</name>
    <dbReference type="NCBI Taxonomy" id="151549"/>
    <lineage>
        <taxon>Eukaryota</taxon>
        <taxon>Metazoa</taxon>
        <taxon>Ecdysozoa</taxon>
        <taxon>Arthropoda</taxon>
        <taxon>Hexapoda</taxon>
        <taxon>Insecta</taxon>
        <taxon>Pterygota</taxon>
        <taxon>Neoptera</taxon>
        <taxon>Endopterygota</taxon>
        <taxon>Lepidoptera</taxon>
        <taxon>Glossata</taxon>
        <taxon>Ditrysia</taxon>
        <taxon>Tineoidea</taxon>
        <taxon>Psychidae</taxon>
        <taxon>Oiketicinae</taxon>
        <taxon>Eumeta</taxon>
    </lineage>
</organism>
<dbReference type="Proteomes" id="UP000299102">
    <property type="component" value="Unassembled WGS sequence"/>
</dbReference>
<evidence type="ECO:0000313" key="1">
    <source>
        <dbReference type="EMBL" id="GBP65424.1"/>
    </source>
</evidence>
<dbReference type="AlphaFoldDB" id="A0A4C1XSA5"/>
<gene>
    <name evidence="1" type="ORF">EVAR_103306_1</name>
</gene>